<keyword evidence="1" id="KW-1133">Transmembrane helix</keyword>
<feature type="transmembrane region" description="Helical" evidence="1">
    <location>
        <begin position="84"/>
        <end position="109"/>
    </location>
</feature>
<name>A0A098E812_9ZZZZ</name>
<dbReference type="EMBL" id="CCXY01000065">
    <property type="protein sequence ID" value="CEG11656.1"/>
    <property type="molecule type" value="Genomic_DNA"/>
</dbReference>
<keyword evidence="1" id="KW-0472">Membrane</keyword>
<sequence>MGWHNSYNLNLYVLNMKNIKDKIEQTFEKILWQSKIIVILAVISAMFGALVLIIMGTYNIYSVISEIFGVFTKEIPYENFNEEAIIYIVSAIDTFLIATVLIIFGIGLYEIFISKIEYAERDIDSKASTVLIIHSLDELKNKLIKVIIIVLIVTYFKYAISIKYTEISQLLYLSVGIALIAVAIFLLNKDKHD</sequence>
<protein>
    <recommendedName>
        <fullName evidence="3">YqhA family protein</fullName>
    </recommendedName>
</protein>
<dbReference type="PIRSF" id="PIRSF026509">
    <property type="entry name" value="UCP026509"/>
    <property type="match status" value="1"/>
</dbReference>
<feature type="transmembrane region" description="Helical" evidence="1">
    <location>
        <begin position="36"/>
        <end position="64"/>
    </location>
</feature>
<dbReference type="PANTHER" id="PTHR31721">
    <property type="entry name" value="OS06G0710300 PROTEIN"/>
    <property type="match status" value="1"/>
</dbReference>
<evidence type="ECO:0000256" key="1">
    <source>
        <dbReference type="SAM" id="Phobius"/>
    </source>
</evidence>
<proteinExistence type="predicted"/>
<dbReference type="Pfam" id="PF03350">
    <property type="entry name" value="UPF0114"/>
    <property type="match status" value="1"/>
</dbReference>
<evidence type="ECO:0000313" key="2">
    <source>
        <dbReference type="EMBL" id="CEG11656.1"/>
    </source>
</evidence>
<dbReference type="InterPro" id="IPR005134">
    <property type="entry name" value="UPF0114"/>
</dbReference>
<organism evidence="2">
    <name type="scientific">groundwater metagenome</name>
    <dbReference type="NCBI Taxonomy" id="717931"/>
    <lineage>
        <taxon>unclassified sequences</taxon>
        <taxon>metagenomes</taxon>
        <taxon>ecological metagenomes</taxon>
    </lineage>
</organism>
<feature type="transmembrane region" description="Helical" evidence="1">
    <location>
        <begin position="170"/>
        <end position="187"/>
    </location>
</feature>
<reference evidence="2" key="1">
    <citation type="submission" date="2014-09" db="EMBL/GenBank/DDBJ databases">
        <authorList>
            <person name="Probst J Alexander"/>
        </authorList>
    </citation>
    <scope>NUCLEOTIDE SEQUENCE</scope>
</reference>
<dbReference type="PANTHER" id="PTHR31721:SF4">
    <property type="entry name" value="OS06G0710300 PROTEIN"/>
    <property type="match status" value="1"/>
</dbReference>
<accession>A0A098E812</accession>
<keyword evidence="1" id="KW-0812">Transmembrane</keyword>
<dbReference type="AlphaFoldDB" id="A0A098E812"/>
<gene>
    <name evidence="2" type="ORF">MSIBF_A1570003</name>
</gene>
<evidence type="ECO:0008006" key="3">
    <source>
        <dbReference type="Google" id="ProtNLM"/>
    </source>
</evidence>
<feature type="transmembrane region" description="Helical" evidence="1">
    <location>
        <begin position="143"/>
        <end position="164"/>
    </location>
</feature>